<evidence type="ECO:0000256" key="7">
    <source>
        <dbReference type="SAM" id="Phobius"/>
    </source>
</evidence>
<dbReference type="Pfam" id="PF06081">
    <property type="entry name" value="ArAE_1"/>
    <property type="match status" value="1"/>
</dbReference>
<dbReference type="GO" id="GO:0005886">
    <property type="term" value="C:plasma membrane"/>
    <property type="evidence" value="ECO:0007669"/>
    <property type="project" value="UniProtKB-SubCell"/>
</dbReference>
<dbReference type="RefSeq" id="WP_342781818.1">
    <property type="nucleotide sequence ID" value="NZ_PDES01000006.1"/>
</dbReference>
<feature type="compositionally biased region" description="Basic and acidic residues" evidence="6">
    <location>
        <begin position="392"/>
        <end position="401"/>
    </location>
</feature>
<evidence type="ECO:0000256" key="4">
    <source>
        <dbReference type="ARBA" id="ARBA00022989"/>
    </source>
</evidence>
<keyword evidence="3 7" id="KW-0812">Transmembrane</keyword>
<reference evidence="8 9" key="1">
    <citation type="submission" date="2017-10" db="EMBL/GenBank/DDBJ databases">
        <title>Draft genome of actinobacteria isolated from guarana (Paullinia cupana (Mart.) Ducke.</title>
        <authorList>
            <person name="Siqueira K.A."/>
            <person name="Liotti R.G."/>
            <person name="Mendes T.A."/>
            <person name="Soares M.A."/>
        </authorList>
    </citation>
    <scope>NUCLEOTIDE SEQUENCE [LARGE SCALE GENOMIC DNA]</scope>
    <source>
        <strain evidence="8 9">199</strain>
    </source>
</reference>
<feature type="transmembrane region" description="Helical" evidence="7">
    <location>
        <begin position="163"/>
        <end position="185"/>
    </location>
</feature>
<evidence type="ECO:0000256" key="6">
    <source>
        <dbReference type="SAM" id="MobiDB-lite"/>
    </source>
</evidence>
<feature type="region of interest" description="Disordered" evidence="6">
    <location>
        <begin position="392"/>
        <end position="419"/>
    </location>
</feature>
<keyword evidence="4 7" id="KW-1133">Transmembrane helix</keyword>
<name>A0A3R8QHS9_9ACTN</name>
<comment type="caution">
    <text evidence="8">The sequence shown here is derived from an EMBL/GenBank/DDBJ whole genome shotgun (WGS) entry which is preliminary data.</text>
</comment>
<evidence type="ECO:0000256" key="1">
    <source>
        <dbReference type="ARBA" id="ARBA00004651"/>
    </source>
</evidence>
<keyword evidence="2" id="KW-1003">Cell membrane</keyword>
<feature type="transmembrane region" description="Helical" evidence="7">
    <location>
        <begin position="70"/>
        <end position="89"/>
    </location>
</feature>
<evidence type="ECO:0000313" key="9">
    <source>
        <dbReference type="Proteomes" id="UP000276379"/>
    </source>
</evidence>
<keyword evidence="9" id="KW-1185">Reference proteome</keyword>
<feature type="transmembrane region" description="Helical" evidence="7">
    <location>
        <begin position="6"/>
        <end position="26"/>
    </location>
</feature>
<dbReference type="AlphaFoldDB" id="A0A3R8QHS9"/>
<evidence type="ECO:0000256" key="2">
    <source>
        <dbReference type="ARBA" id="ARBA00022475"/>
    </source>
</evidence>
<evidence type="ECO:0000256" key="3">
    <source>
        <dbReference type="ARBA" id="ARBA00022692"/>
    </source>
</evidence>
<gene>
    <name evidence="8" type="ORF">CQW44_15670</name>
</gene>
<dbReference type="InterPro" id="IPR010343">
    <property type="entry name" value="ArAE_1"/>
</dbReference>
<evidence type="ECO:0008006" key="10">
    <source>
        <dbReference type="Google" id="ProtNLM"/>
    </source>
</evidence>
<evidence type="ECO:0000313" key="8">
    <source>
        <dbReference type="EMBL" id="RRQ86305.1"/>
    </source>
</evidence>
<feature type="transmembrane region" description="Helical" evidence="7">
    <location>
        <begin position="139"/>
        <end position="156"/>
    </location>
</feature>
<keyword evidence="5 7" id="KW-0472">Membrane</keyword>
<dbReference type="EMBL" id="PDES01000006">
    <property type="protein sequence ID" value="RRQ86305.1"/>
    <property type="molecule type" value="Genomic_DNA"/>
</dbReference>
<evidence type="ECO:0000256" key="5">
    <source>
        <dbReference type="ARBA" id="ARBA00023136"/>
    </source>
</evidence>
<comment type="subcellular location">
    <subcellularLocation>
        <location evidence="1">Cell membrane</location>
        <topology evidence="1">Multi-pass membrane protein</topology>
    </subcellularLocation>
</comment>
<sequence length="419" mass="44949">MGTWEIRNRFGQVFMGMAGGLLAAWARRSVGYVRAALRSPGPERDDAVLLGKSVAAATAAWSVARWLLPSTVWSFAPLTALLVLQATVYRSLRHGAQYVTALGVGAGLAAGLASWAGIQVWTFALLMLAALLLSRPRPLGAYGFQVVAVAIFAFNAGQGRIAYVGHLMATVAIGAACGALAHAIAAPARRPLHRRERVARLYERLADVLRDISEGLLEGDDRVALRASGQWRSNAAHLSGEAEHAEGAVAAEQENAWFNPRRDPTDSRHLLPRTRCAVRIAHLCVSHVRSLTRTLDHARADGQEGCLTRSFRTGYAESLNFLADALEHVGRVERTDTDALDTVLRRARDPLSGLDALPACADGSCHDCLILRGALVNDAARIAVELDHAATGMDRAEEAARAPRHPRRGNRSASSSHAA</sequence>
<feature type="transmembrane region" description="Helical" evidence="7">
    <location>
        <begin position="101"/>
        <end position="133"/>
    </location>
</feature>
<proteinExistence type="predicted"/>
<accession>A0A3R8QHS9</accession>
<protein>
    <recommendedName>
        <fullName evidence="10">FUSC family protein</fullName>
    </recommendedName>
</protein>
<dbReference type="Proteomes" id="UP000276379">
    <property type="component" value="Unassembled WGS sequence"/>
</dbReference>
<organism evidence="8 9">
    <name type="scientific">Streptomyces griseofuscus</name>
    <dbReference type="NCBI Taxonomy" id="146922"/>
    <lineage>
        <taxon>Bacteria</taxon>
        <taxon>Bacillati</taxon>
        <taxon>Actinomycetota</taxon>
        <taxon>Actinomycetes</taxon>
        <taxon>Kitasatosporales</taxon>
        <taxon>Streptomycetaceae</taxon>
        <taxon>Streptomyces</taxon>
    </lineage>
</organism>